<name>X1GUI2_9ZZZZ</name>
<dbReference type="AlphaFoldDB" id="X1GUI2"/>
<accession>X1GUI2</accession>
<feature type="non-terminal residue" evidence="1">
    <location>
        <position position="1"/>
    </location>
</feature>
<proteinExistence type="predicted"/>
<organism evidence="1">
    <name type="scientific">marine sediment metagenome</name>
    <dbReference type="NCBI Taxonomy" id="412755"/>
    <lineage>
        <taxon>unclassified sequences</taxon>
        <taxon>metagenomes</taxon>
        <taxon>ecological metagenomes</taxon>
    </lineage>
</organism>
<dbReference type="EMBL" id="BARU01017661">
    <property type="protein sequence ID" value="GAH61566.1"/>
    <property type="molecule type" value="Genomic_DNA"/>
</dbReference>
<reference evidence="1" key="1">
    <citation type="journal article" date="2014" name="Front. Microbiol.">
        <title>High frequency of phylogenetically diverse reductive dehalogenase-homologous genes in deep subseafloor sedimentary metagenomes.</title>
        <authorList>
            <person name="Kawai M."/>
            <person name="Futagami T."/>
            <person name="Toyoda A."/>
            <person name="Takaki Y."/>
            <person name="Nishi S."/>
            <person name="Hori S."/>
            <person name="Arai W."/>
            <person name="Tsubouchi T."/>
            <person name="Morono Y."/>
            <person name="Uchiyama I."/>
            <person name="Ito T."/>
            <person name="Fujiyama A."/>
            <person name="Inagaki F."/>
            <person name="Takami H."/>
        </authorList>
    </citation>
    <scope>NUCLEOTIDE SEQUENCE</scope>
    <source>
        <strain evidence="1">Expedition CK06-06</strain>
    </source>
</reference>
<sequence>ECQYKERMDYPQYSKQFGNGEKNIVHKLAFPRNHAIKLT</sequence>
<evidence type="ECO:0000313" key="1">
    <source>
        <dbReference type="EMBL" id="GAH61566.1"/>
    </source>
</evidence>
<comment type="caution">
    <text evidence="1">The sequence shown here is derived from an EMBL/GenBank/DDBJ whole genome shotgun (WGS) entry which is preliminary data.</text>
</comment>
<protein>
    <submittedName>
        <fullName evidence="1">Uncharacterized protein</fullName>
    </submittedName>
</protein>
<gene>
    <name evidence="1" type="ORF">S03H2_29274</name>
</gene>